<sequence>MQKLVYFIFFLLALIPLPILQGLGSILGRLGFYFATSERKRTTKNLHFSKLAANDQESEKLVKSIFAETAKSGLELSIAWTRSSKHIVSLFKEVHGWEHIEAAIERNEGLLLITPHLGNYDLAGRFLSEKLPFPLTAMYRPPKISWLENVMNSGRVRDNGYTAPANMLGVKQIVRALKNKQATIVLPDQVPGEGEGVWATFFGQPAYTMTLASRLAIMPEVTPLFFCGERLPNGRGFALHIAPLEGTLNGNREHDAQIINNNVEKWVTRFPSQYLFGYNRYKHRGNKPPESSQQSQDMQPPVK</sequence>
<accession>A0A2N9Y4U6</accession>
<comment type="subcellular location">
    <subcellularLocation>
        <location evidence="1">Cell inner membrane</location>
    </subcellularLocation>
</comment>
<dbReference type="RefSeq" id="WP_100116803.1">
    <property type="nucleotide sequence ID" value="NZ_MEIV01000036.1"/>
</dbReference>
<dbReference type="PANTHER" id="PTHR30606">
    <property type="entry name" value="LIPID A BIOSYNTHESIS LAUROYL ACYLTRANSFERASE"/>
    <property type="match status" value="1"/>
</dbReference>
<keyword evidence="2" id="KW-1003">Cell membrane</keyword>
<reference evidence="8 9" key="1">
    <citation type="journal article" date="2017" name="MBio">
        <title>Type VI secretion-mediated competition in the bee gut microbiome.</title>
        <authorList>
            <person name="Steele M.I."/>
            <person name="Kwong W.K."/>
            <person name="Powell J.E."/>
            <person name="Whiteley M."/>
            <person name="Moran N.A."/>
        </authorList>
    </citation>
    <scope>NUCLEOTIDE SEQUENCE [LARGE SCALE GENOMIC DNA]</scope>
    <source>
        <strain evidence="8 9">PEB0171</strain>
    </source>
</reference>
<dbReference type="Pfam" id="PF03279">
    <property type="entry name" value="Lip_A_acyltrans"/>
    <property type="match status" value="1"/>
</dbReference>
<gene>
    <name evidence="8" type="ORF">BHC47_03920</name>
</gene>
<evidence type="ECO:0000313" key="9">
    <source>
        <dbReference type="Proteomes" id="UP000231094"/>
    </source>
</evidence>
<name>A0A2N9Y4U6_9NEIS</name>
<keyword evidence="6 8" id="KW-0012">Acyltransferase</keyword>
<feature type="region of interest" description="Disordered" evidence="7">
    <location>
        <begin position="281"/>
        <end position="303"/>
    </location>
</feature>
<dbReference type="GO" id="GO:0005886">
    <property type="term" value="C:plasma membrane"/>
    <property type="evidence" value="ECO:0007669"/>
    <property type="project" value="UniProtKB-SubCell"/>
</dbReference>
<dbReference type="EMBL" id="MEIV01000036">
    <property type="protein sequence ID" value="PIT63121.1"/>
    <property type="molecule type" value="Genomic_DNA"/>
</dbReference>
<keyword evidence="3" id="KW-0997">Cell inner membrane</keyword>
<evidence type="ECO:0000256" key="6">
    <source>
        <dbReference type="ARBA" id="ARBA00023315"/>
    </source>
</evidence>
<evidence type="ECO:0000313" key="8">
    <source>
        <dbReference type="EMBL" id="PIT63121.1"/>
    </source>
</evidence>
<evidence type="ECO:0000256" key="4">
    <source>
        <dbReference type="ARBA" id="ARBA00022679"/>
    </source>
</evidence>
<proteinExistence type="predicted"/>
<dbReference type="AlphaFoldDB" id="A0A2N9Y4U6"/>
<organism evidence="8 9">
    <name type="scientific">Snodgrassella alvi</name>
    <dbReference type="NCBI Taxonomy" id="1196083"/>
    <lineage>
        <taxon>Bacteria</taxon>
        <taxon>Pseudomonadati</taxon>
        <taxon>Pseudomonadota</taxon>
        <taxon>Betaproteobacteria</taxon>
        <taxon>Neisseriales</taxon>
        <taxon>Neisseriaceae</taxon>
        <taxon>Snodgrassella</taxon>
    </lineage>
</organism>
<evidence type="ECO:0000256" key="2">
    <source>
        <dbReference type="ARBA" id="ARBA00022475"/>
    </source>
</evidence>
<dbReference type="PANTHER" id="PTHR30606:SF10">
    <property type="entry name" value="PHOSPHATIDYLINOSITOL MANNOSIDE ACYLTRANSFERASE"/>
    <property type="match status" value="1"/>
</dbReference>
<comment type="caution">
    <text evidence="8">The sequence shown here is derived from an EMBL/GenBank/DDBJ whole genome shotgun (WGS) entry which is preliminary data.</text>
</comment>
<evidence type="ECO:0000256" key="7">
    <source>
        <dbReference type="SAM" id="MobiDB-lite"/>
    </source>
</evidence>
<dbReference type="CDD" id="cd07984">
    <property type="entry name" value="LPLAT_LABLAT-like"/>
    <property type="match status" value="1"/>
</dbReference>
<feature type="compositionally biased region" description="Polar residues" evidence="7">
    <location>
        <begin position="289"/>
        <end position="303"/>
    </location>
</feature>
<dbReference type="Proteomes" id="UP000231094">
    <property type="component" value="Unassembled WGS sequence"/>
</dbReference>
<dbReference type="InterPro" id="IPR004960">
    <property type="entry name" value="LipA_acyltrans"/>
</dbReference>
<protein>
    <submittedName>
        <fullName evidence="8">Lauroyl acyltransferase</fullName>
    </submittedName>
</protein>
<evidence type="ECO:0000256" key="1">
    <source>
        <dbReference type="ARBA" id="ARBA00004533"/>
    </source>
</evidence>
<keyword evidence="5" id="KW-0472">Membrane</keyword>
<dbReference type="GO" id="GO:0016746">
    <property type="term" value="F:acyltransferase activity"/>
    <property type="evidence" value="ECO:0007669"/>
    <property type="project" value="UniProtKB-KW"/>
</dbReference>
<evidence type="ECO:0000256" key="3">
    <source>
        <dbReference type="ARBA" id="ARBA00022519"/>
    </source>
</evidence>
<dbReference type="PIRSF" id="PIRSF026649">
    <property type="entry name" value="MsbB"/>
    <property type="match status" value="1"/>
</dbReference>
<dbReference type="NCBIfam" id="NF006487">
    <property type="entry name" value="PRK08905.1"/>
    <property type="match status" value="1"/>
</dbReference>
<dbReference type="GO" id="GO:0009247">
    <property type="term" value="P:glycolipid biosynthetic process"/>
    <property type="evidence" value="ECO:0007669"/>
    <property type="project" value="UniProtKB-ARBA"/>
</dbReference>
<keyword evidence="4 8" id="KW-0808">Transferase</keyword>
<evidence type="ECO:0000256" key="5">
    <source>
        <dbReference type="ARBA" id="ARBA00023136"/>
    </source>
</evidence>